<dbReference type="Proteomes" id="UP000784294">
    <property type="component" value="Unassembled WGS sequence"/>
</dbReference>
<gene>
    <name evidence="2" type="ORF">PXEA_LOCUS358</name>
</gene>
<organism evidence="2 3">
    <name type="scientific">Protopolystoma xenopodis</name>
    <dbReference type="NCBI Taxonomy" id="117903"/>
    <lineage>
        <taxon>Eukaryota</taxon>
        <taxon>Metazoa</taxon>
        <taxon>Spiralia</taxon>
        <taxon>Lophotrochozoa</taxon>
        <taxon>Platyhelminthes</taxon>
        <taxon>Monogenea</taxon>
        <taxon>Polyopisthocotylea</taxon>
        <taxon>Polystomatidea</taxon>
        <taxon>Polystomatidae</taxon>
        <taxon>Protopolystoma</taxon>
    </lineage>
</organism>
<dbReference type="OrthoDB" id="10643547at2759"/>
<keyword evidence="3" id="KW-1185">Reference proteome</keyword>
<dbReference type="AlphaFoldDB" id="A0A448WA77"/>
<dbReference type="EMBL" id="CAAALY010000636">
    <property type="protein sequence ID" value="VEL06918.1"/>
    <property type="molecule type" value="Genomic_DNA"/>
</dbReference>
<feature type="region of interest" description="Disordered" evidence="1">
    <location>
        <begin position="184"/>
        <end position="212"/>
    </location>
</feature>
<protein>
    <submittedName>
        <fullName evidence="2">Uncharacterized protein</fullName>
    </submittedName>
</protein>
<feature type="region of interest" description="Disordered" evidence="1">
    <location>
        <begin position="451"/>
        <end position="478"/>
    </location>
</feature>
<reference evidence="2" key="1">
    <citation type="submission" date="2018-11" db="EMBL/GenBank/DDBJ databases">
        <authorList>
            <consortium name="Pathogen Informatics"/>
        </authorList>
    </citation>
    <scope>NUCLEOTIDE SEQUENCE</scope>
</reference>
<accession>A0A448WA77</accession>
<feature type="compositionally biased region" description="Basic and acidic residues" evidence="1">
    <location>
        <begin position="451"/>
        <end position="462"/>
    </location>
</feature>
<evidence type="ECO:0000313" key="2">
    <source>
        <dbReference type="EMBL" id="VEL06918.1"/>
    </source>
</evidence>
<evidence type="ECO:0000256" key="1">
    <source>
        <dbReference type="SAM" id="MobiDB-lite"/>
    </source>
</evidence>
<evidence type="ECO:0000313" key="3">
    <source>
        <dbReference type="Proteomes" id="UP000784294"/>
    </source>
</evidence>
<comment type="caution">
    <text evidence="2">The sequence shown here is derived from an EMBL/GenBank/DDBJ whole genome shotgun (WGS) entry which is preliminary data.</text>
</comment>
<feature type="compositionally biased region" description="Acidic residues" evidence="1">
    <location>
        <begin position="147"/>
        <end position="159"/>
    </location>
</feature>
<feature type="region of interest" description="Disordered" evidence="1">
    <location>
        <begin position="130"/>
        <end position="159"/>
    </location>
</feature>
<sequence>MKLPCFASSTVHDMSTWQDKGACRQKNGVLRDPGQLRNREESLLQTSCPVVKRSACRRVDGLVPGRILREAIKTTYPFPDQLLLEGVDKALIYREVERFDWRLVNCQCRRQRRQLFEACGCVQSRDAVEEEDEEQRVDAASGGPMEAEPESEGENELADLDEFDGVKVSSRKFSAKEEKLAESWRSVPSSRKGRRGTRAESQTEGSSRIPAKKSYSPRRYRCLPQTGLIVSYATVYRLELADGRTGTEAVGGLLSSLKEARCRRFYVKKSITKVLSQTICSLNPSVCQRPQYKLGECMAHADGHSYRQVKLIQWQRVGCQCVRMKAVVTARRLCGCPPPRVHKRCLDGVRRLELHIVTWTLRKPKHGQQQQQKGLQSSAHLAQELKSFCQKASRYMQHSIRCPEVRASHSTCKDGKMRFVVTVYLLQKCQCKERTRHRIVRCQQTSSRLGDKKLQGQSDKKLSRGGVGRVGDVALPPEHSTGRKPLQLVLPVEIMLDCVDLLPTKHCTQLEAEPYRMCDQAGNVRQYLCRKTCRQCECKF</sequence>
<name>A0A448WA77_9PLAT</name>
<proteinExistence type="predicted"/>